<sequence>MKTLVTAPVVLGTLMVLAGQPTGTVPSVGAKGDLLVAPSAPLSADASHVTLGLDTYTGEAADLTPEELTAVVRQYCQVCHNEVMLTGNLSLQDFAVETVTESAETGERMIRKLRAGMMPPPGMPRPGPDTLLALVETLENQIDAEYDLAPNPGIRTFPRLNRPEYESMIYDLLALEVDAGDWLPLDTKSENFDNIADAQALSPTLLEAYLNAAREISR</sequence>
<feature type="domain" description="DUF1587" evidence="1">
    <location>
        <begin position="159"/>
        <end position="217"/>
    </location>
</feature>
<feature type="non-terminal residue" evidence="2">
    <location>
        <position position="218"/>
    </location>
</feature>
<name>A0A382KK21_9ZZZZ</name>
<evidence type="ECO:0000313" key="2">
    <source>
        <dbReference type="EMBL" id="SVC25264.1"/>
    </source>
</evidence>
<evidence type="ECO:0000259" key="1">
    <source>
        <dbReference type="Pfam" id="PF07626"/>
    </source>
</evidence>
<protein>
    <recommendedName>
        <fullName evidence="1">DUF1587 domain-containing protein</fullName>
    </recommendedName>
</protein>
<organism evidence="2">
    <name type="scientific">marine metagenome</name>
    <dbReference type="NCBI Taxonomy" id="408172"/>
    <lineage>
        <taxon>unclassified sequences</taxon>
        <taxon>metagenomes</taxon>
        <taxon>ecological metagenomes</taxon>
    </lineage>
</organism>
<dbReference type="AlphaFoldDB" id="A0A382KK21"/>
<dbReference type="InterPro" id="IPR013036">
    <property type="entry name" value="DUF1587"/>
</dbReference>
<accession>A0A382KK21</accession>
<reference evidence="2" key="1">
    <citation type="submission" date="2018-05" db="EMBL/GenBank/DDBJ databases">
        <authorList>
            <person name="Lanie J.A."/>
            <person name="Ng W.-L."/>
            <person name="Kazmierczak K.M."/>
            <person name="Andrzejewski T.M."/>
            <person name="Davidsen T.M."/>
            <person name="Wayne K.J."/>
            <person name="Tettelin H."/>
            <person name="Glass J.I."/>
            <person name="Rusch D."/>
            <person name="Podicherti R."/>
            <person name="Tsui H.-C.T."/>
            <person name="Winkler M.E."/>
        </authorList>
    </citation>
    <scope>NUCLEOTIDE SEQUENCE</scope>
</reference>
<gene>
    <name evidence="2" type="ORF">METZ01_LOCUS278118</name>
</gene>
<proteinExistence type="predicted"/>
<dbReference type="Pfam" id="PF07626">
    <property type="entry name" value="PSD3"/>
    <property type="match status" value="1"/>
</dbReference>
<dbReference type="EMBL" id="UINC01081425">
    <property type="protein sequence ID" value="SVC25264.1"/>
    <property type="molecule type" value="Genomic_DNA"/>
</dbReference>